<evidence type="ECO:0000313" key="1">
    <source>
        <dbReference type="EMBL" id="GAI99928.1"/>
    </source>
</evidence>
<dbReference type="InterPro" id="IPR036291">
    <property type="entry name" value="NAD(P)-bd_dom_sf"/>
</dbReference>
<protein>
    <recommendedName>
        <fullName evidence="2">NAD(P)-binding domain-containing protein</fullName>
    </recommendedName>
</protein>
<gene>
    <name evidence="1" type="ORF">S12H4_35587</name>
</gene>
<dbReference type="Gene3D" id="3.90.25.10">
    <property type="entry name" value="UDP-galactose 4-epimerase, domain 1"/>
    <property type="match status" value="1"/>
</dbReference>
<name>X1T3W9_9ZZZZ</name>
<dbReference type="Gene3D" id="3.40.50.720">
    <property type="entry name" value="NAD(P)-binding Rossmann-like Domain"/>
    <property type="match status" value="1"/>
</dbReference>
<proteinExistence type="predicted"/>
<sequence>LYLVMETGKAGEIYNLASGKETSVNEIAEIISELTGVKIIHVPDNMGRFDIPRNYFSIKRAKALDYRPKIPLKKGIEMTLETERGKA</sequence>
<feature type="non-terminal residue" evidence="1">
    <location>
        <position position="1"/>
    </location>
</feature>
<dbReference type="EMBL" id="BARW01021150">
    <property type="protein sequence ID" value="GAI99928.1"/>
    <property type="molecule type" value="Genomic_DNA"/>
</dbReference>
<reference evidence="1" key="1">
    <citation type="journal article" date="2014" name="Front. Microbiol.">
        <title>High frequency of phylogenetically diverse reductive dehalogenase-homologous genes in deep subseafloor sedimentary metagenomes.</title>
        <authorList>
            <person name="Kawai M."/>
            <person name="Futagami T."/>
            <person name="Toyoda A."/>
            <person name="Takaki Y."/>
            <person name="Nishi S."/>
            <person name="Hori S."/>
            <person name="Arai W."/>
            <person name="Tsubouchi T."/>
            <person name="Morono Y."/>
            <person name="Uchiyama I."/>
            <person name="Ito T."/>
            <person name="Fujiyama A."/>
            <person name="Inagaki F."/>
            <person name="Takami H."/>
        </authorList>
    </citation>
    <scope>NUCLEOTIDE SEQUENCE</scope>
    <source>
        <strain evidence="1">Expedition CK06-06</strain>
    </source>
</reference>
<comment type="caution">
    <text evidence="1">The sequence shown here is derived from an EMBL/GenBank/DDBJ whole genome shotgun (WGS) entry which is preliminary data.</text>
</comment>
<dbReference type="AlphaFoldDB" id="X1T3W9"/>
<accession>X1T3W9</accession>
<organism evidence="1">
    <name type="scientific">marine sediment metagenome</name>
    <dbReference type="NCBI Taxonomy" id="412755"/>
    <lineage>
        <taxon>unclassified sequences</taxon>
        <taxon>metagenomes</taxon>
        <taxon>ecological metagenomes</taxon>
    </lineage>
</organism>
<evidence type="ECO:0008006" key="2">
    <source>
        <dbReference type="Google" id="ProtNLM"/>
    </source>
</evidence>
<dbReference type="SUPFAM" id="SSF51735">
    <property type="entry name" value="NAD(P)-binding Rossmann-fold domains"/>
    <property type="match status" value="1"/>
</dbReference>